<feature type="transmembrane region" description="Helical" evidence="1">
    <location>
        <begin position="274"/>
        <end position="293"/>
    </location>
</feature>
<protein>
    <submittedName>
        <fullName evidence="2">PepSY domain-containing protein</fullName>
    </submittedName>
</protein>
<evidence type="ECO:0000256" key="1">
    <source>
        <dbReference type="SAM" id="Phobius"/>
    </source>
</evidence>
<evidence type="ECO:0000313" key="3">
    <source>
        <dbReference type="Proteomes" id="UP000679008"/>
    </source>
</evidence>
<keyword evidence="1" id="KW-0812">Transmembrane</keyword>
<dbReference type="EMBL" id="JAGPXB010000005">
    <property type="protein sequence ID" value="MBQ0908602.1"/>
    <property type="molecule type" value="Genomic_DNA"/>
</dbReference>
<comment type="caution">
    <text evidence="2">The sequence shown here is derived from an EMBL/GenBank/DDBJ whole genome shotgun (WGS) entry which is preliminary data.</text>
</comment>
<name>A0ABS5D3L0_9FLAO</name>
<keyword evidence="1" id="KW-1133">Transmembrane helix</keyword>
<sequence>MKKENQKTSTRKKDSKWIKKIKQHVYAWHRTLAIITIIPVIFWTLSGIMHPFMAHFFKPEIANQELPQTAINQSQLPLTLKEVLQKNQIKTFKNFRLVSLKDKTYYQVKTESGVLLYFDATTAQKLENGDQKYAEVLARYFLQDSTSSISNSKVLTEFTTQYKYVNRYLPVYQLSFDRADEMQVYVETASSKLATFNPKSRQIFIWFFDTFHNWSFIDAISNNSLRIIIMIVLLSVISFSAISGLLIYGLFWKQFKKSDALAPKKGIRRYHRQIGIWISLFTLTFAFSGAYHATTKWDPYTLSQMVYEPSFKTEALTTSLTDLKLDWNRFENASIVAFQDSLYYRCQQLPKQVTKTNTAISAPESKWAKKDKQPLEIVYINAQTNRISANLDMKYAEFLAHYFTDGAPKAACCEMIPETDEPETSLQNAKLVETKTIYEFESREYGFVNKRLPVVKLAYDTPENTTYFIETATSRLAAKVENADKREGYSFAILHKFLFLDWAGKNIRDAAMVLAALAILIVSVLGLILFLKKK</sequence>
<keyword evidence="1" id="KW-0472">Membrane</keyword>
<feature type="transmembrane region" description="Helical" evidence="1">
    <location>
        <begin position="227"/>
        <end position="253"/>
    </location>
</feature>
<dbReference type="InterPro" id="IPR005625">
    <property type="entry name" value="PepSY-ass_TM"/>
</dbReference>
<reference evidence="2 3" key="1">
    <citation type="submission" date="2021-04" db="EMBL/GenBank/DDBJ databases">
        <title>Description of novel Flavobacterium sp. F-328.</title>
        <authorList>
            <person name="Saticioglu I.B."/>
        </authorList>
    </citation>
    <scope>NUCLEOTIDE SEQUENCE [LARGE SCALE GENOMIC DNA]</scope>
    <source>
        <strain evidence="2 3">F-328</strain>
    </source>
</reference>
<feature type="transmembrane region" description="Helical" evidence="1">
    <location>
        <begin position="25"/>
        <end position="45"/>
    </location>
</feature>
<dbReference type="PANTHER" id="PTHR34219">
    <property type="entry name" value="IRON-REGULATED INNER MEMBRANE PROTEIN-RELATED"/>
    <property type="match status" value="1"/>
</dbReference>
<organism evidence="2 3">
    <name type="scientific">Flavobacterium erciyesense</name>
    <dbReference type="NCBI Taxonomy" id="2825842"/>
    <lineage>
        <taxon>Bacteria</taxon>
        <taxon>Pseudomonadati</taxon>
        <taxon>Bacteroidota</taxon>
        <taxon>Flavobacteriia</taxon>
        <taxon>Flavobacteriales</taxon>
        <taxon>Flavobacteriaceae</taxon>
        <taxon>Flavobacterium</taxon>
    </lineage>
</organism>
<gene>
    <name evidence="2" type="ORF">KBJ98_07805</name>
</gene>
<dbReference type="RefSeq" id="WP_210789238.1">
    <property type="nucleotide sequence ID" value="NZ_JAGPXB010000005.1"/>
</dbReference>
<dbReference type="Pfam" id="PF03929">
    <property type="entry name" value="PepSY_TM"/>
    <property type="match status" value="1"/>
</dbReference>
<feature type="transmembrane region" description="Helical" evidence="1">
    <location>
        <begin position="510"/>
        <end position="531"/>
    </location>
</feature>
<dbReference type="Proteomes" id="UP000679008">
    <property type="component" value="Unassembled WGS sequence"/>
</dbReference>
<keyword evidence="3" id="KW-1185">Reference proteome</keyword>
<proteinExistence type="predicted"/>
<accession>A0ABS5D3L0</accession>
<evidence type="ECO:0000313" key="2">
    <source>
        <dbReference type="EMBL" id="MBQ0908602.1"/>
    </source>
</evidence>